<protein>
    <submittedName>
        <fullName evidence="3">Uncharacterized protein</fullName>
    </submittedName>
</protein>
<dbReference type="VEuPathDB" id="FungiDB:B9J08_002777"/>
<evidence type="ECO:0000313" key="3">
    <source>
        <dbReference type="EMBL" id="KND96621.1"/>
    </source>
</evidence>
<feature type="compositionally biased region" description="Basic and acidic residues" evidence="1">
    <location>
        <begin position="225"/>
        <end position="234"/>
    </location>
</feature>
<dbReference type="EMBL" id="LGST01000052">
    <property type="protein sequence ID" value="KND96621.1"/>
    <property type="molecule type" value="Genomic_DNA"/>
</dbReference>
<evidence type="ECO:0000256" key="1">
    <source>
        <dbReference type="SAM" id="MobiDB-lite"/>
    </source>
</evidence>
<reference evidence="4" key="1">
    <citation type="journal article" date="2015" name="BMC Genomics">
        <title>Draft genome of a commonly misdiagnosed multidrug resistant pathogen Candida auris.</title>
        <authorList>
            <person name="Chatterjee S."/>
            <person name="Alampalli S.V."/>
            <person name="Nageshan R.K."/>
            <person name="Chettiar S.T."/>
            <person name="Joshi S."/>
            <person name="Tatu U.S."/>
        </authorList>
    </citation>
    <scope>NUCLEOTIDE SEQUENCE [LARGE SCALE GENOMIC DNA]</scope>
    <source>
        <strain evidence="4">6684</strain>
    </source>
</reference>
<feature type="transmembrane region" description="Helical" evidence="2">
    <location>
        <begin position="112"/>
        <end position="131"/>
    </location>
</feature>
<gene>
    <name evidence="3" type="ORF">QG37_07060</name>
</gene>
<dbReference type="AlphaFoldDB" id="A0A0L0NR55"/>
<keyword evidence="2" id="KW-1133">Transmembrane helix</keyword>
<feature type="compositionally biased region" description="Basic and acidic residues" evidence="1">
    <location>
        <begin position="260"/>
        <end position="275"/>
    </location>
</feature>
<dbReference type="VEuPathDB" id="FungiDB:QG37_07060"/>
<comment type="caution">
    <text evidence="3">The sequence shown here is derived from an EMBL/GenBank/DDBJ whole genome shotgun (WGS) entry which is preliminary data.</text>
</comment>
<dbReference type="Pfam" id="PF07954">
    <property type="entry name" value="DUF1689"/>
    <property type="match status" value="1"/>
</dbReference>
<dbReference type="InterPro" id="IPR012470">
    <property type="entry name" value="Pup1-like"/>
</dbReference>
<dbReference type="VEuPathDB" id="FungiDB:CJI97_002832"/>
<sequence length="275" mass="31785">MSSSDTDQAHGEHVSKHAHRSLGLDPFRDQAKVIKFWEADHLLKPQERKQIAQDLDAFGRASASWALASSMIVLFVPTIQDRLIRYRAGKPTNLPNNVPIKAPLFKSPFKSIFLSIITFEVMMNINLYTYFQVKRKDMALLAASETPPDKFTRMKTVWDLIPMTHAPFWARYYDLTSKNASFIMRDPRTLTKDDLHKPHYIPEAAQRRPIGFGNSTKQEQTDDNSEWKHLRDINFPKSEVPESTLQEQLDEADDVFPIAEESKPKSRWDEIREGK</sequence>
<keyword evidence="2" id="KW-0472">Membrane</keyword>
<accession>A0A0L0NR55</accession>
<dbReference type="Proteomes" id="UP000037122">
    <property type="component" value="Unassembled WGS sequence"/>
</dbReference>
<dbReference type="VEuPathDB" id="FungiDB:CJJ07_002556"/>
<feature type="region of interest" description="Disordered" evidence="1">
    <location>
        <begin position="207"/>
        <end position="275"/>
    </location>
</feature>
<name>A0A0L0NR55_CANAR</name>
<proteinExistence type="predicted"/>
<dbReference type="VEuPathDB" id="FungiDB:CJI96_0000618"/>
<keyword evidence="2" id="KW-0812">Transmembrane</keyword>
<evidence type="ECO:0000256" key="2">
    <source>
        <dbReference type="SAM" id="Phobius"/>
    </source>
</evidence>
<dbReference type="VEuPathDB" id="FungiDB:CJJ09_001318"/>
<organism evidence="3 4">
    <name type="scientific">Candidozyma auris</name>
    <name type="common">Yeast</name>
    <name type="synonym">Candida auris</name>
    <dbReference type="NCBI Taxonomy" id="498019"/>
    <lineage>
        <taxon>Eukaryota</taxon>
        <taxon>Fungi</taxon>
        <taxon>Dikarya</taxon>
        <taxon>Ascomycota</taxon>
        <taxon>Saccharomycotina</taxon>
        <taxon>Pichiomycetes</taxon>
        <taxon>Metschnikowiaceae</taxon>
        <taxon>Candidozyma</taxon>
    </lineage>
</organism>
<feature type="transmembrane region" description="Helical" evidence="2">
    <location>
        <begin position="57"/>
        <end position="76"/>
    </location>
</feature>
<evidence type="ECO:0000313" key="4">
    <source>
        <dbReference type="Proteomes" id="UP000037122"/>
    </source>
</evidence>